<proteinExistence type="inferred from homology"/>
<dbReference type="InterPro" id="IPR036291">
    <property type="entry name" value="NAD(P)-bd_dom_sf"/>
</dbReference>
<dbReference type="GO" id="GO:0016491">
    <property type="term" value="F:oxidoreductase activity"/>
    <property type="evidence" value="ECO:0007669"/>
    <property type="project" value="UniProtKB-KW"/>
</dbReference>
<keyword evidence="3" id="KW-0560">Oxidoreductase</keyword>
<evidence type="ECO:0000256" key="4">
    <source>
        <dbReference type="RuleBase" id="RU000363"/>
    </source>
</evidence>
<evidence type="ECO:0000313" key="5">
    <source>
        <dbReference type="EMBL" id="CAE8702289.1"/>
    </source>
</evidence>
<dbReference type="SUPFAM" id="SSF51735">
    <property type="entry name" value="NAD(P)-binding Rossmann-fold domains"/>
    <property type="match status" value="1"/>
</dbReference>
<comment type="caution">
    <text evidence="5">The sequence shown here is derived from an EMBL/GenBank/DDBJ whole genome shotgun (WGS) entry which is preliminary data.</text>
</comment>
<evidence type="ECO:0008006" key="7">
    <source>
        <dbReference type="Google" id="ProtNLM"/>
    </source>
</evidence>
<sequence>MAKFVLVTGGNAGIGLALCQQLIREHGCHVFMGSRDPAKGAAAVASLALPEEAAARCTVVQLDVCSDESVQAAACTVKAALGGSPLYAVVNNAGTSTGGGHGATEEGVIDTNFYGPKRVCDAFIPLLDPAVGRIANVGSGAGGGYVNRLGETEEARMLMKGDATWDELVEYVKAKMPTISLDDHGVYPAIYGLSKACLAAYTQFLAKTHPGILSSCMSPGFIDTAMTKGYGGSKPPEEGTPAIRKCLFDKLEGNGWYYGSDGMRSPYHFMRNPGMDVYDGVMPF</sequence>
<dbReference type="InterPro" id="IPR002347">
    <property type="entry name" value="SDR_fam"/>
</dbReference>
<protein>
    <recommendedName>
        <fullName evidence="7">Protochlorophyllide reductase</fullName>
    </recommendedName>
</protein>
<name>A0A813KB42_POLGL</name>
<dbReference type="Proteomes" id="UP000626109">
    <property type="component" value="Unassembled WGS sequence"/>
</dbReference>
<dbReference type="AlphaFoldDB" id="A0A813KB42"/>
<keyword evidence="2" id="KW-0521">NADP</keyword>
<dbReference type="GO" id="GO:0016020">
    <property type="term" value="C:membrane"/>
    <property type="evidence" value="ECO:0007669"/>
    <property type="project" value="TreeGrafter"/>
</dbReference>
<organism evidence="5 6">
    <name type="scientific">Polarella glacialis</name>
    <name type="common">Dinoflagellate</name>
    <dbReference type="NCBI Taxonomy" id="89957"/>
    <lineage>
        <taxon>Eukaryota</taxon>
        <taxon>Sar</taxon>
        <taxon>Alveolata</taxon>
        <taxon>Dinophyceae</taxon>
        <taxon>Suessiales</taxon>
        <taxon>Suessiaceae</taxon>
        <taxon>Polarella</taxon>
    </lineage>
</organism>
<gene>
    <name evidence="5" type="ORF">PGLA2088_LOCUS32371</name>
</gene>
<dbReference type="EMBL" id="CAJNNW010030054">
    <property type="protein sequence ID" value="CAE8702289.1"/>
    <property type="molecule type" value="Genomic_DNA"/>
</dbReference>
<reference evidence="5" key="1">
    <citation type="submission" date="2021-02" db="EMBL/GenBank/DDBJ databases">
        <authorList>
            <person name="Dougan E. K."/>
            <person name="Rhodes N."/>
            <person name="Thang M."/>
            <person name="Chan C."/>
        </authorList>
    </citation>
    <scope>NUCLEOTIDE SEQUENCE</scope>
</reference>
<dbReference type="PRINTS" id="PR00081">
    <property type="entry name" value="GDHRDH"/>
</dbReference>
<evidence type="ECO:0000313" key="6">
    <source>
        <dbReference type="Proteomes" id="UP000626109"/>
    </source>
</evidence>
<evidence type="ECO:0000256" key="1">
    <source>
        <dbReference type="ARBA" id="ARBA00006484"/>
    </source>
</evidence>
<dbReference type="PANTHER" id="PTHR43490">
    <property type="entry name" value="(+)-NEOMENTHOL DEHYDROGENASE"/>
    <property type="match status" value="1"/>
</dbReference>
<accession>A0A813KB42</accession>
<evidence type="ECO:0000256" key="3">
    <source>
        <dbReference type="ARBA" id="ARBA00023002"/>
    </source>
</evidence>
<evidence type="ECO:0000256" key="2">
    <source>
        <dbReference type="ARBA" id="ARBA00022857"/>
    </source>
</evidence>
<dbReference type="PANTHER" id="PTHR43490:SF99">
    <property type="entry name" value="SHORT-CHAIN DEHYDROGENASE_REDUCTASE"/>
    <property type="match status" value="1"/>
</dbReference>
<comment type="similarity">
    <text evidence="1 4">Belongs to the short-chain dehydrogenases/reductases (SDR) family.</text>
</comment>
<dbReference type="Gene3D" id="3.40.50.720">
    <property type="entry name" value="NAD(P)-binding Rossmann-like Domain"/>
    <property type="match status" value="1"/>
</dbReference>
<dbReference type="Pfam" id="PF00106">
    <property type="entry name" value="adh_short"/>
    <property type="match status" value="1"/>
</dbReference>
<dbReference type="PRINTS" id="PR00080">
    <property type="entry name" value="SDRFAMILY"/>
</dbReference>